<dbReference type="EMBL" id="JAAMOD010000368">
    <property type="protein sequence ID" value="KAF5230016.1"/>
    <property type="molecule type" value="Genomic_DNA"/>
</dbReference>
<sequence>MKPHTEFASRASLNVIPPELLQRIFQFLVHDKEQDTLPASHVDDIRSLRLTCRRFCYLASPLPIPEITVSMTTASLERLKHISNHKTISSGVRSVHVKLMYYDRYMAADIRHFVHFHFHAMTRHIVVAGMANSVANLPIGLSYVVPSWFDDKVFKLGEDMKLAWEPINAKFQDDPEKESKEKIGYRDILRDAYREYQLLFKEQEKMHENGTFLSSIASAMAEMPFANKLEITDGVNRKEDAYLIERDYRTSVRAVMLAPHTWFHTSNNPNFVSPVEFLHKLPAEIHKAGTTLQELSIQCSEPRNSAKLRMSPSEKTLLIEPIQNLKSLTFNGIGETNGGAWFFGRQPDSRDIALDFISTLLQPSGLEHLTLVFSKFAPVSCSVSEVMKGAHHEGLKQLCLSGATWHPGELGQYLVHIKGPCDVTLKSVVLLSGKWEEEVDNLRSLSTVSIQITDLSGAEFDDQQFRVLWAPEGRTQQVSSESNFGQSFHKQEHRIDSKEVKK</sequence>
<dbReference type="CDD" id="cd09917">
    <property type="entry name" value="F-box_SF"/>
    <property type="match status" value="1"/>
</dbReference>
<organism evidence="2 3">
    <name type="scientific">Fusarium austroamericanum</name>
    <dbReference type="NCBI Taxonomy" id="282268"/>
    <lineage>
        <taxon>Eukaryota</taxon>
        <taxon>Fungi</taxon>
        <taxon>Dikarya</taxon>
        <taxon>Ascomycota</taxon>
        <taxon>Pezizomycotina</taxon>
        <taxon>Sordariomycetes</taxon>
        <taxon>Hypocreomycetidae</taxon>
        <taxon>Hypocreales</taxon>
        <taxon>Nectriaceae</taxon>
        <taxon>Fusarium</taxon>
    </lineage>
</organism>
<evidence type="ECO:0000256" key="1">
    <source>
        <dbReference type="SAM" id="MobiDB-lite"/>
    </source>
</evidence>
<evidence type="ECO:0008006" key="4">
    <source>
        <dbReference type="Google" id="ProtNLM"/>
    </source>
</evidence>
<feature type="compositionally biased region" description="Polar residues" evidence="1">
    <location>
        <begin position="479"/>
        <end position="488"/>
    </location>
</feature>
<dbReference type="AlphaFoldDB" id="A0AAN5Z1Q0"/>
<name>A0AAN5Z1Q0_FUSAU</name>
<gene>
    <name evidence="2" type="ORF">FAUST_10039</name>
</gene>
<comment type="caution">
    <text evidence="2">The sequence shown here is derived from an EMBL/GenBank/DDBJ whole genome shotgun (WGS) entry which is preliminary data.</text>
</comment>
<proteinExistence type="predicted"/>
<keyword evidence="3" id="KW-1185">Reference proteome</keyword>
<evidence type="ECO:0000313" key="3">
    <source>
        <dbReference type="Proteomes" id="UP000537989"/>
    </source>
</evidence>
<reference evidence="2 3" key="1">
    <citation type="submission" date="2020-02" db="EMBL/GenBank/DDBJ databases">
        <title>Identification and distribution of gene clusters putatively required for synthesis of sphingolipid metabolism inhibitors in phylogenetically diverse species of the filamentous fungus Fusarium.</title>
        <authorList>
            <person name="Kim H.-S."/>
            <person name="Busman M."/>
            <person name="Brown D.W."/>
            <person name="Divon H."/>
            <person name="Uhlig S."/>
            <person name="Proctor R.H."/>
        </authorList>
    </citation>
    <scope>NUCLEOTIDE SEQUENCE [LARGE SCALE GENOMIC DNA]</scope>
    <source>
        <strain evidence="2 3">NRRL 2903</strain>
    </source>
</reference>
<feature type="region of interest" description="Disordered" evidence="1">
    <location>
        <begin position="479"/>
        <end position="502"/>
    </location>
</feature>
<dbReference type="Proteomes" id="UP000537989">
    <property type="component" value="Unassembled WGS sequence"/>
</dbReference>
<evidence type="ECO:0000313" key="2">
    <source>
        <dbReference type="EMBL" id="KAF5230016.1"/>
    </source>
</evidence>
<protein>
    <recommendedName>
        <fullName evidence="4">F-box domain-containing protein</fullName>
    </recommendedName>
</protein>
<accession>A0AAN5Z1Q0</accession>
<feature type="compositionally biased region" description="Basic and acidic residues" evidence="1">
    <location>
        <begin position="489"/>
        <end position="502"/>
    </location>
</feature>